<evidence type="ECO:0000256" key="4">
    <source>
        <dbReference type="ARBA" id="ARBA00022679"/>
    </source>
</evidence>
<accession>A0ABD1ZQ74</accession>
<organism evidence="13 14">
    <name type="scientific">Riccia fluitans</name>
    <dbReference type="NCBI Taxonomy" id="41844"/>
    <lineage>
        <taxon>Eukaryota</taxon>
        <taxon>Viridiplantae</taxon>
        <taxon>Streptophyta</taxon>
        <taxon>Embryophyta</taxon>
        <taxon>Marchantiophyta</taxon>
        <taxon>Marchantiopsida</taxon>
        <taxon>Marchantiidae</taxon>
        <taxon>Marchantiales</taxon>
        <taxon>Ricciaceae</taxon>
        <taxon>Riccia</taxon>
    </lineage>
</organism>
<dbReference type="InterPro" id="IPR017441">
    <property type="entry name" value="Protein_kinase_ATP_BS"/>
</dbReference>
<evidence type="ECO:0000256" key="3">
    <source>
        <dbReference type="ARBA" id="ARBA00022527"/>
    </source>
</evidence>
<keyword evidence="4" id="KW-0808">Transferase</keyword>
<dbReference type="InterPro" id="IPR050108">
    <property type="entry name" value="CDK"/>
</dbReference>
<dbReference type="PANTHER" id="PTHR24056:SF171">
    <property type="entry name" value="CYCLIN-DEPENDENT KINASE 20"/>
    <property type="match status" value="1"/>
</dbReference>
<evidence type="ECO:0000256" key="10">
    <source>
        <dbReference type="PROSITE-ProRule" id="PRU10141"/>
    </source>
</evidence>
<keyword evidence="6" id="KW-0418">Kinase</keyword>
<evidence type="ECO:0000256" key="5">
    <source>
        <dbReference type="ARBA" id="ARBA00022741"/>
    </source>
</evidence>
<dbReference type="InterPro" id="IPR011009">
    <property type="entry name" value="Kinase-like_dom_sf"/>
</dbReference>
<dbReference type="AlphaFoldDB" id="A0ABD1ZQ74"/>
<dbReference type="EMBL" id="JBHFFA010000001">
    <property type="protein sequence ID" value="KAL2653036.1"/>
    <property type="molecule type" value="Genomic_DNA"/>
</dbReference>
<evidence type="ECO:0000256" key="9">
    <source>
        <dbReference type="ARBA" id="ARBA00048367"/>
    </source>
</evidence>
<dbReference type="Proteomes" id="UP001605036">
    <property type="component" value="Unassembled WGS sequence"/>
</dbReference>
<feature type="region of interest" description="Disordered" evidence="11">
    <location>
        <begin position="211"/>
        <end position="245"/>
    </location>
</feature>
<evidence type="ECO:0000256" key="6">
    <source>
        <dbReference type="ARBA" id="ARBA00022777"/>
    </source>
</evidence>
<dbReference type="GO" id="GO:0004693">
    <property type="term" value="F:cyclin-dependent protein serine/threonine kinase activity"/>
    <property type="evidence" value="ECO:0007669"/>
    <property type="project" value="UniProtKB-EC"/>
</dbReference>
<protein>
    <recommendedName>
        <fullName evidence="2">cyclin-dependent kinase</fullName>
        <ecNumber evidence="2">2.7.11.22</ecNumber>
    </recommendedName>
</protein>
<evidence type="ECO:0000256" key="8">
    <source>
        <dbReference type="ARBA" id="ARBA00047811"/>
    </source>
</evidence>
<evidence type="ECO:0000256" key="1">
    <source>
        <dbReference type="ARBA" id="ARBA00006485"/>
    </source>
</evidence>
<evidence type="ECO:0000256" key="7">
    <source>
        <dbReference type="ARBA" id="ARBA00022840"/>
    </source>
</evidence>
<keyword evidence="3" id="KW-0723">Serine/threonine-protein kinase</keyword>
<dbReference type="SUPFAM" id="SSF56112">
    <property type="entry name" value="Protein kinase-like (PK-like)"/>
    <property type="match status" value="1"/>
</dbReference>
<dbReference type="PROSITE" id="PS00108">
    <property type="entry name" value="PROTEIN_KINASE_ST"/>
    <property type="match status" value="1"/>
</dbReference>
<dbReference type="EC" id="2.7.11.22" evidence="2"/>
<reference evidence="13 14" key="1">
    <citation type="submission" date="2024-09" db="EMBL/GenBank/DDBJ databases">
        <title>Chromosome-scale assembly of Riccia fluitans.</title>
        <authorList>
            <person name="Paukszto L."/>
            <person name="Sawicki J."/>
            <person name="Karawczyk K."/>
            <person name="Piernik-Szablinska J."/>
            <person name="Szczecinska M."/>
            <person name="Mazdziarz M."/>
        </authorList>
    </citation>
    <scope>NUCLEOTIDE SEQUENCE [LARGE SCALE GENOMIC DNA]</scope>
    <source>
        <strain evidence="13">Rf_01</strain>
        <tissue evidence="13">Aerial parts of the thallus</tissue>
    </source>
</reference>
<feature type="compositionally biased region" description="Low complexity" evidence="11">
    <location>
        <begin position="436"/>
        <end position="448"/>
    </location>
</feature>
<dbReference type="Gene3D" id="1.10.510.10">
    <property type="entry name" value="Transferase(Phosphotransferase) domain 1"/>
    <property type="match status" value="2"/>
</dbReference>
<sequence length="906" mass="100098">MEPTESSWPPFKDTWSLHGNREIVSRYQILEKIGEGAFADVYRAVRREDGQIVALKEVHDSDSSYREVNALLLLDHPNVVKLYEYFVQGSNMVLVLEYLPFNLSQVIKAGNISEADAKGWSIQILQGLAACHAASILHRDIKPANLLIAEDGTLKVADFGTARVLGKDDDGEVVQDDYGSEVADGVDPFLPSVEADFIRVASSSLNALNAERPFDEQQAASSRISPGGSGINNDEEEEDETRTHVLGSRGFDVGLEDNASIVEDDGRRRYLEVEKMVRNGSQLMGRSVRTASHLGGAQGEDPGCCGWFSSSEREDVVKLNKPKEDGYRTDSRYINKYASSSESDGSWEEKRGLQNLVSKPNPFAGDEFERVLKKRTRRLSSEQKRSVPFSESAEASAGEEEEEEVWKEPSRNWPQASQLLEHSSLTNIFTRSSAAEVQTSSSVETSSSESHKENPFHRNGVVGSNNNFHEGSDVLVDDFRVNTSEHDEIEMQRRKSHKHMPSGPLREMADACLTDELFAADDGHNRAASPALETGDAKVLEKSHRVGLDGLDKASKDETLSCSDKASKDETVSCSAESAETVTFRVFSEGGTYKHTTISRSEPINIKEEGGGSSRNQSGQEFGYESTGSGKMGGASWIDMGENVGSPADIQGTRWFGAPEFRDSYMEVRNQNVDSGETGRIDSEFEEWEDVAEGGTSRDGDRSSDRGENKSEDASVFTTMVGTRWYRAPEMLYGATKYGMEVDIWAFGCIFGELLSGKPLFPGINDIDQLSRLVRILGSPTKEEWEDVTLLPDFGKIRFVDGRSPLTLRNHLPDISGNSLQFLEKVLVYDPKRRLTAAQGLQDDYFCKEPVPTPPSSLKLPAADGEPWDLDDDNMTASEWGSYGLHNVGLYDYPSDSDCDPSSDYI</sequence>
<evidence type="ECO:0000313" key="14">
    <source>
        <dbReference type="Proteomes" id="UP001605036"/>
    </source>
</evidence>
<gene>
    <name evidence="13" type="ORF">R1flu_021164</name>
</gene>
<evidence type="ECO:0000256" key="11">
    <source>
        <dbReference type="SAM" id="MobiDB-lite"/>
    </source>
</evidence>
<dbReference type="FunFam" id="3.30.200.20:FF:000664">
    <property type="entry name" value="Cyclin-dependent kinase F-1"/>
    <property type="match status" value="1"/>
</dbReference>
<dbReference type="SMART" id="SM00220">
    <property type="entry name" value="S_TKc"/>
    <property type="match status" value="1"/>
</dbReference>
<feature type="binding site" evidence="10">
    <location>
        <position position="56"/>
    </location>
    <ligand>
        <name>ATP</name>
        <dbReference type="ChEBI" id="CHEBI:30616"/>
    </ligand>
</feature>
<dbReference type="PROSITE" id="PS00107">
    <property type="entry name" value="PROTEIN_KINASE_ATP"/>
    <property type="match status" value="1"/>
</dbReference>
<dbReference type="PROSITE" id="PS50011">
    <property type="entry name" value="PROTEIN_KINASE_DOM"/>
    <property type="match status" value="1"/>
</dbReference>
<dbReference type="GO" id="GO:0005524">
    <property type="term" value="F:ATP binding"/>
    <property type="evidence" value="ECO:0007669"/>
    <property type="project" value="UniProtKB-UniRule"/>
</dbReference>
<keyword evidence="5 10" id="KW-0547">Nucleotide-binding</keyword>
<dbReference type="InterPro" id="IPR000719">
    <property type="entry name" value="Prot_kinase_dom"/>
</dbReference>
<dbReference type="Pfam" id="PF00069">
    <property type="entry name" value="Pkinase"/>
    <property type="match status" value="2"/>
</dbReference>
<feature type="compositionally biased region" description="Basic and acidic residues" evidence="11">
    <location>
        <begin position="696"/>
        <end position="713"/>
    </location>
</feature>
<comment type="caution">
    <text evidence="13">The sequence shown here is derived from an EMBL/GenBank/DDBJ whole genome shotgun (WGS) entry which is preliminary data.</text>
</comment>
<evidence type="ECO:0000313" key="13">
    <source>
        <dbReference type="EMBL" id="KAL2653036.1"/>
    </source>
</evidence>
<keyword evidence="7 10" id="KW-0067">ATP-binding</keyword>
<dbReference type="InterPro" id="IPR008271">
    <property type="entry name" value="Ser/Thr_kinase_AS"/>
</dbReference>
<feature type="region of interest" description="Disordered" evidence="11">
    <location>
        <begin position="377"/>
        <end position="411"/>
    </location>
</feature>
<evidence type="ECO:0000256" key="2">
    <source>
        <dbReference type="ARBA" id="ARBA00012425"/>
    </source>
</evidence>
<dbReference type="PANTHER" id="PTHR24056">
    <property type="entry name" value="CELL DIVISION PROTEIN KINASE"/>
    <property type="match status" value="1"/>
</dbReference>
<keyword evidence="14" id="KW-1185">Reference proteome</keyword>
<comment type="catalytic activity">
    <reaction evidence="8">
        <text>L-threonyl-[protein] + ATP = O-phospho-L-threonyl-[protein] + ADP + H(+)</text>
        <dbReference type="Rhea" id="RHEA:46608"/>
        <dbReference type="Rhea" id="RHEA-COMP:11060"/>
        <dbReference type="Rhea" id="RHEA-COMP:11605"/>
        <dbReference type="ChEBI" id="CHEBI:15378"/>
        <dbReference type="ChEBI" id="CHEBI:30013"/>
        <dbReference type="ChEBI" id="CHEBI:30616"/>
        <dbReference type="ChEBI" id="CHEBI:61977"/>
        <dbReference type="ChEBI" id="CHEBI:456216"/>
        <dbReference type="EC" id="2.7.11.22"/>
    </reaction>
</comment>
<comment type="similarity">
    <text evidence="1">Belongs to the protein kinase superfamily. CMGC Ser/Thr protein kinase family. CDC2/CDKX subfamily.</text>
</comment>
<evidence type="ECO:0000259" key="12">
    <source>
        <dbReference type="PROSITE" id="PS50011"/>
    </source>
</evidence>
<feature type="region of interest" description="Disordered" evidence="11">
    <location>
        <begin position="598"/>
        <end position="635"/>
    </location>
</feature>
<feature type="region of interest" description="Disordered" evidence="11">
    <location>
        <begin position="433"/>
        <end position="467"/>
    </location>
</feature>
<name>A0ABD1ZQ74_9MARC</name>
<feature type="domain" description="Protein kinase" evidence="12">
    <location>
        <begin position="27"/>
        <end position="846"/>
    </location>
</feature>
<comment type="catalytic activity">
    <reaction evidence="9">
        <text>L-seryl-[protein] + ATP = O-phospho-L-seryl-[protein] + ADP + H(+)</text>
        <dbReference type="Rhea" id="RHEA:17989"/>
        <dbReference type="Rhea" id="RHEA-COMP:9863"/>
        <dbReference type="Rhea" id="RHEA-COMP:11604"/>
        <dbReference type="ChEBI" id="CHEBI:15378"/>
        <dbReference type="ChEBI" id="CHEBI:29999"/>
        <dbReference type="ChEBI" id="CHEBI:30616"/>
        <dbReference type="ChEBI" id="CHEBI:83421"/>
        <dbReference type="ChEBI" id="CHEBI:456216"/>
        <dbReference type="EC" id="2.7.11.22"/>
    </reaction>
</comment>
<feature type="region of interest" description="Disordered" evidence="11">
    <location>
        <begin position="672"/>
        <end position="714"/>
    </location>
</feature>
<proteinExistence type="inferred from homology"/>